<feature type="signal peptide" evidence="1">
    <location>
        <begin position="1"/>
        <end position="20"/>
    </location>
</feature>
<evidence type="ECO:0000313" key="2">
    <source>
        <dbReference type="EMBL" id="RIV85120.1"/>
    </source>
</evidence>
<keyword evidence="3" id="KW-1185">Reference proteome</keyword>
<dbReference type="RefSeq" id="WP_119587359.1">
    <property type="nucleotide sequence ID" value="NZ_CAWODQ010000025.1"/>
</dbReference>
<dbReference type="PROSITE" id="PS51257">
    <property type="entry name" value="PROKAR_LIPOPROTEIN"/>
    <property type="match status" value="1"/>
</dbReference>
<proteinExistence type="predicted"/>
<dbReference type="AlphaFoldDB" id="A0A418NQU6"/>
<gene>
    <name evidence="2" type="ORF">D2V07_12615</name>
</gene>
<keyword evidence="1" id="KW-0732">Signal</keyword>
<evidence type="ECO:0000256" key="1">
    <source>
        <dbReference type="SAM" id="SignalP"/>
    </source>
</evidence>
<dbReference type="InterPro" id="IPR036249">
    <property type="entry name" value="Thioredoxin-like_sf"/>
</dbReference>
<dbReference type="SUPFAM" id="SSF52833">
    <property type="entry name" value="Thioredoxin-like"/>
    <property type="match status" value="1"/>
</dbReference>
<reference evidence="2 3" key="1">
    <citation type="submission" date="2018-08" db="EMBL/GenBank/DDBJ databases">
        <title>Erythrobacter zhengii sp.nov., a bacterium isolated from deep-sea sediment.</title>
        <authorList>
            <person name="Fang C."/>
            <person name="Wu Y.-H."/>
            <person name="Sun C."/>
            <person name="Wang H."/>
            <person name="Cheng H."/>
            <person name="Meng F.-X."/>
            <person name="Wang C.-S."/>
            <person name="Xu X.-W."/>
        </authorList>
    </citation>
    <scope>NUCLEOTIDE SEQUENCE [LARGE SCALE GENOMIC DNA]</scope>
    <source>
        <strain evidence="2 3">V18</strain>
    </source>
</reference>
<accession>A0A418NQU6</accession>
<dbReference type="EMBL" id="QXFL01000005">
    <property type="protein sequence ID" value="RIV85120.1"/>
    <property type="molecule type" value="Genomic_DNA"/>
</dbReference>
<feature type="chain" id="PRO_5019016041" evidence="1">
    <location>
        <begin position="21"/>
        <end position="171"/>
    </location>
</feature>
<protein>
    <submittedName>
        <fullName evidence="2">Thioredoxin family protein</fullName>
    </submittedName>
</protein>
<name>A0A418NQU6_9SPHN</name>
<dbReference type="Pfam" id="PF13899">
    <property type="entry name" value="Thioredoxin_7"/>
    <property type="match status" value="1"/>
</dbReference>
<sequence>MIRTRGLAALTALGLLGACASTGTHEIAGPAAISHPEGAVFDPSLDAHAAVDAALESARTNNTRVLLVMGANWCHDSRALTSYLMEPELADLLEASYEVVYIDVGLPQTGDGFNLDIAERFGVTSEGTPNVLVLDADGGLLNSQEDATSWRNSASRTSSDVLATLQGWAAS</sequence>
<comment type="caution">
    <text evidence="2">The sequence shown here is derived from an EMBL/GenBank/DDBJ whole genome shotgun (WGS) entry which is preliminary data.</text>
</comment>
<organism evidence="2 3">
    <name type="scientific">Aurantiacibacter zhengii</name>
    <dbReference type="NCBI Taxonomy" id="2307003"/>
    <lineage>
        <taxon>Bacteria</taxon>
        <taxon>Pseudomonadati</taxon>
        <taxon>Pseudomonadota</taxon>
        <taxon>Alphaproteobacteria</taxon>
        <taxon>Sphingomonadales</taxon>
        <taxon>Erythrobacteraceae</taxon>
        <taxon>Aurantiacibacter</taxon>
    </lineage>
</organism>
<dbReference type="Proteomes" id="UP000286576">
    <property type="component" value="Unassembled WGS sequence"/>
</dbReference>
<dbReference type="Gene3D" id="3.40.30.10">
    <property type="entry name" value="Glutaredoxin"/>
    <property type="match status" value="1"/>
</dbReference>
<evidence type="ECO:0000313" key="3">
    <source>
        <dbReference type="Proteomes" id="UP000286576"/>
    </source>
</evidence>
<dbReference type="OrthoDB" id="7629852at2"/>